<protein>
    <submittedName>
        <fullName evidence="2">Uncharacterized protein</fullName>
    </submittedName>
</protein>
<feature type="coiled-coil region" evidence="1">
    <location>
        <begin position="82"/>
        <end position="109"/>
    </location>
</feature>
<dbReference type="EMBL" id="VTOW01000002">
    <property type="protein sequence ID" value="NKE71709.1"/>
    <property type="molecule type" value="Genomic_DNA"/>
</dbReference>
<keyword evidence="1" id="KW-0175">Coiled coil</keyword>
<accession>A0A7X6IBS2</accession>
<organism evidence="2 3">
    <name type="scientific">Candidatus Manganitrophus noduliformans</name>
    <dbReference type="NCBI Taxonomy" id="2606439"/>
    <lineage>
        <taxon>Bacteria</taxon>
        <taxon>Pseudomonadati</taxon>
        <taxon>Nitrospirota</taxon>
        <taxon>Nitrospiria</taxon>
        <taxon>Candidatus Troglogloeales</taxon>
        <taxon>Candidatus Manganitrophaceae</taxon>
        <taxon>Candidatus Manganitrophus</taxon>
    </lineage>
</organism>
<evidence type="ECO:0000313" key="3">
    <source>
        <dbReference type="Proteomes" id="UP000534783"/>
    </source>
</evidence>
<dbReference type="AlphaFoldDB" id="A0A7X6IBS2"/>
<evidence type="ECO:0000256" key="1">
    <source>
        <dbReference type="SAM" id="Coils"/>
    </source>
</evidence>
<dbReference type="Proteomes" id="UP000534783">
    <property type="component" value="Unassembled WGS sequence"/>
</dbReference>
<gene>
    <name evidence="2" type="ORF">MNODULE_13260</name>
</gene>
<comment type="caution">
    <text evidence="2">The sequence shown here is derived from an EMBL/GenBank/DDBJ whole genome shotgun (WGS) entry which is preliminary data.</text>
</comment>
<evidence type="ECO:0000313" key="2">
    <source>
        <dbReference type="EMBL" id="NKE71709.1"/>
    </source>
</evidence>
<reference evidence="2 3" key="1">
    <citation type="journal article" date="2020" name="Nature">
        <title>Bacterial chemolithoautotrophy via manganese oxidation.</title>
        <authorList>
            <person name="Yu H."/>
            <person name="Leadbetter J.R."/>
        </authorList>
    </citation>
    <scope>NUCLEOTIDE SEQUENCE [LARGE SCALE GENOMIC DNA]</scope>
    <source>
        <strain evidence="2 3">Mn-1</strain>
    </source>
</reference>
<proteinExistence type="predicted"/>
<keyword evidence="3" id="KW-1185">Reference proteome</keyword>
<sequence>MNAWMKVKEDITRKMRGEIPHVKRRPGSVSEKADHLAQIGKLRYQIFLFEQKAEKNFSEIGERLFELAEANGAKNPLSDPTIKKKLADAKKIERKLKSLHDKMAQLRERAA</sequence>
<dbReference type="RefSeq" id="WP_168060590.1">
    <property type="nucleotide sequence ID" value="NZ_VTOW01000002.1"/>
</dbReference>
<name>A0A7X6IBS2_9BACT</name>